<comment type="caution">
    <text evidence="2">The sequence shown here is derived from an EMBL/GenBank/DDBJ whole genome shotgun (WGS) entry which is preliminary data.</text>
</comment>
<evidence type="ECO:0000256" key="1">
    <source>
        <dbReference type="SAM" id="SignalP"/>
    </source>
</evidence>
<gene>
    <name evidence="2" type="ORF">C7U55_10470</name>
</gene>
<dbReference type="InterPro" id="IPR009229">
    <property type="entry name" value="AgrD"/>
</dbReference>
<dbReference type="NCBIfam" id="TIGR04223">
    <property type="entry name" value="quorum_AgrD"/>
    <property type="match status" value="1"/>
</dbReference>
<evidence type="ECO:0000313" key="3">
    <source>
        <dbReference type="Proteomes" id="UP000241201"/>
    </source>
</evidence>
<keyword evidence="1" id="KW-0732">Signal</keyword>
<accession>A0A2T3FSJ4</accession>
<name>A0A2T3FSJ4_9FIRM</name>
<dbReference type="AlphaFoldDB" id="A0A2T3FSJ4"/>
<dbReference type="Proteomes" id="UP000241201">
    <property type="component" value="Unassembled WGS sequence"/>
</dbReference>
<sequence length="47" mass="5340">MKNCKQYFLKTFAFLLSFLAISSVNSACAVLFGQEKEPDSLARYKKC</sequence>
<dbReference type="EMBL" id="PYLP01000016">
    <property type="protein sequence ID" value="PST38247.1"/>
    <property type="molecule type" value="Genomic_DNA"/>
</dbReference>
<feature type="signal peptide" evidence="1">
    <location>
        <begin position="1"/>
        <end position="29"/>
    </location>
</feature>
<dbReference type="GeneID" id="77471514"/>
<dbReference type="RefSeq" id="WP_106988522.1">
    <property type="nucleotide sequence ID" value="NZ_PYLP01000016.1"/>
</dbReference>
<organism evidence="2 3">
    <name type="scientific">Faecalibacillus faecis</name>
    <dbReference type="NCBI Taxonomy" id="1982628"/>
    <lineage>
        <taxon>Bacteria</taxon>
        <taxon>Bacillati</taxon>
        <taxon>Bacillota</taxon>
        <taxon>Erysipelotrichia</taxon>
        <taxon>Erysipelotrichales</taxon>
        <taxon>Coprobacillaceae</taxon>
        <taxon>Faecalibacillus</taxon>
    </lineage>
</organism>
<feature type="chain" id="PRO_5015674956" evidence="1">
    <location>
        <begin position="30"/>
        <end position="47"/>
    </location>
</feature>
<keyword evidence="3" id="KW-1185">Reference proteome</keyword>
<reference evidence="3" key="1">
    <citation type="submission" date="2018-03" db="EMBL/GenBank/DDBJ databases">
        <title>Lachnoclostridium SNUG30370 gen.nov., sp.nov., isolated from human faeces.</title>
        <authorList>
            <person name="Seo B."/>
            <person name="Jeon K."/>
            <person name="Ko G."/>
        </authorList>
    </citation>
    <scope>NUCLEOTIDE SEQUENCE [LARGE SCALE GENOMIC DNA]</scope>
    <source>
        <strain evidence="3">SNUG30370</strain>
    </source>
</reference>
<protein>
    <submittedName>
        <fullName evidence="2">Cyclic lactone autoinducer peptide</fullName>
    </submittedName>
</protein>
<proteinExistence type="predicted"/>
<evidence type="ECO:0000313" key="2">
    <source>
        <dbReference type="EMBL" id="PST38247.1"/>
    </source>
</evidence>